<evidence type="ECO:0000256" key="9">
    <source>
        <dbReference type="ARBA" id="ARBA00022990"/>
    </source>
</evidence>
<evidence type="ECO:0000256" key="7">
    <source>
        <dbReference type="ARBA" id="ARBA00022946"/>
    </source>
</evidence>
<feature type="compositionally biased region" description="Basic and acidic residues" evidence="16">
    <location>
        <begin position="204"/>
        <end position="214"/>
    </location>
</feature>
<evidence type="ECO:0000313" key="18">
    <source>
        <dbReference type="Proteomes" id="UP000314987"/>
    </source>
</evidence>
<dbReference type="GO" id="GO:0043024">
    <property type="term" value="F:ribosomal small subunit binding"/>
    <property type="evidence" value="ECO:0007669"/>
    <property type="project" value="Ensembl"/>
</dbReference>
<keyword evidence="7" id="KW-0809">Transit peptide</keyword>
<comment type="function">
    <text evidence="13">Mitochondrial RNA-binding protein that has a role in mitochondrial translation.</text>
</comment>
<evidence type="ECO:0000256" key="12">
    <source>
        <dbReference type="ARBA" id="ARBA00035134"/>
    </source>
</evidence>
<dbReference type="InterPro" id="IPR002885">
    <property type="entry name" value="PPR_rpt"/>
</dbReference>
<evidence type="ECO:0000256" key="6">
    <source>
        <dbReference type="ARBA" id="ARBA00022884"/>
    </source>
</evidence>
<dbReference type="OMA" id="FMHQEAQ"/>
<evidence type="ECO:0000256" key="1">
    <source>
        <dbReference type="ARBA" id="ARBA00004173"/>
    </source>
</evidence>
<dbReference type="GO" id="GO:0019843">
    <property type="term" value="F:rRNA binding"/>
    <property type="evidence" value="ECO:0007669"/>
    <property type="project" value="UniProtKB-KW"/>
</dbReference>
<proteinExistence type="inferred from homology"/>
<dbReference type="AlphaFoldDB" id="A0A4X2KRY5"/>
<keyword evidence="9" id="KW-0007">Acetylation</keyword>
<dbReference type="Pfam" id="PF13812">
    <property type="entry name" value="PPR_3"/>
    <property type="match status" value="2"/>
</dbReference>
<gene>
    <name evidence="17" type="primary">PTCD3</name>
</gene>
<evidence type="ECO:0000256" key="14">
    <source>
        <dbReference type="ARBA" id="ARBA00075352"/>
    </source>
</evidence>
<name>A0A4X2KRY5_VOMUR</name>
<evidence type="ECO:0000256" key="11">
    <source>
        <dbReference type="ARBA" id="ARBA00023274"/>
    </source>
</evidence>
<dbReference type="OrthoDB" id="185373at2759"/>
<dbReference type="InterPro" id="IPR055063">
    <property type="entry name" value="Rib_mS39_PPR"/>
</dbReference>
<dbReference type="Proteomes" id="UP000314987">
    <property type="component" value="Unassembled WGS sequence"/>
</dbReference>
<dbReference type="GeneID" id="114041822"/>
<dbReference type="STRING" id="29139.ENSVURP00010012100"/>
<keyword evidence="11" id="KW-0687">Ribonucleoprotein</keyword>
<dbReference type="Pfam" id="PF22330">
    <property type="entry name" value="Rib_mS39_PPR"/>
    <property type="match status" value="1"/>
</dbReference>
<dbReference type="PANTHER" id="PTHR16276">
    <property type="entry name" value="PENTATRICOPEPTIDE REPEAT DOMAIN-CONTAINING PROTEIN 3"/>
    <property type="match status" value="1"/>
</dbReference>
<evidence type="ECO:0000256" key="13">
    <source>
        <dbReference type="ARBA" id="ARBA00059791"/>
    </source>
</evidence>
<keyword evidence="5" id="KW-0810">Translation regulation</keyword>
<keyword evidence="18" id="KW-1185">Reference proteome</keyword>
<keyword evidence="4" id="KW-0677">Repeat</keyword>
<dbReference type="Ensembl" id="ENSVURT00010013760.1">
    <property type="protein sequence ID" value="ENSVURP00010012100.1"/>
    <property type="gene ID" value="ENSVURG00010009360.1"/>
</dbReference>
<organism evidence="17 18">
    <name type="scientific">Vombatus ursinus</name>
    <name type="common">Common wombat</name>
    <dbReference type="NCBI Taxonomy" id="29139"/>
    <lineage>
        <taxon>Eukaryota</taxon>
        <taxon>Metazoa</taxon>
        <taxon>Chordata</taxon>
        <taxon>Craniata</taxon>
        <taxon>Vertebrata</taxon>
        <taxon>Euteleostomi</taxon>
        <taxon>Mammalia</taxon>
        <taxon>Metatheria</taxon>
        <taxon>Diprotodontia</taxon>
        <taxon>Vombatidae</taxon>
        <taxon>Vombatus</taxon>
    </lineage>
</organism>
<dbReference type="GO" id="GO:1990904">
    <property type="term" value="C:ribonucleoprotein complex"/>
    <property type="evidence" value="ECO:0007669"/>
    <property type="project" value="UniProtKB-KW"/>
</dbReference>
<dbReference type="GeneTree" id="ENSGT00390000016876"/>
<dbReference type="GO" id="GO:0006417">
    <property type="term" value="P:regulation of translation"/>
    <property type="evidence" value="ECO:0007669"/>
    <property type="project" value="UniProtKB-KW"/>
</dbReference>
<keyword evidence="10" id="KW-0496">Mitochondrion</keyword>
<dbReference type="InterPro" id="IPR037387">
    <property type="entry name" value="PTCD3"/>
</dbReference>
<dbReference type="CTD" id="55037"/>
<dbReference type="GO" id="GO:0005886">
    <property type="term" value="C:plasma membrane"/>
    <property type="evidence" value="ECO:0007669"/>
    <property type="project" value="Ensembl"/>
</dbReference>
<keyword evidence="6" id="KW-0694">RNA-binding</keyword>
<evidence type="ECO:0000256" key="4">
    <source>
        <dbReference type="ARBA" id="ARBA00022737"/>
    </source>
</evidence>
<dbReference type="PANTHER" id="PTHR16276:SF1">
    <property type="entry name" value="SMALL RIBOSOMAL SUBUNIT PROTEIN MS39"/>
    <property type="match status" value="1"/>
</dbReference>
<comment type="similarity">
    <text evidence="2">Belongs to the mitochondrion-specific ribosomal protein mS39 family.</text>
</comment>
<reference evidence="18" key="1">
    <citation type="submission" date="2018-12" db="EMBL/GenBank/DDBJ databases">
        <authorList>
            <person name="Yazar S."/>
        </authorList>
    </citation>
    <scope>NUCLEOTIDE SEQUENCE [LARGE SCALE GENOMIC DNA]</scope>
</reference>
<dbReference type="GO" id="GO:0005759">
    <property type="term" value="C:mitochondrial matrix"/>
    <property type="evidence" value="ECO:0007669"/>
    <property type="project" value="Ensembl"/>
</dbReference>
<dbReference type="InterPro" id="IPR011990">
    <property type="entry name" value="TPR-like_helical_dom_sf"/>
</dbReference>
<dbReference type="FunFam" id="1.25.40.10:FF:000457">
    <property type="entry name" value="Pentatricopeptide repeat domain-containing protein 3, mitochondrial"/>
    <property type="match status" value="1"/>
</dbReference>
<accession>A0A4X2KRY5</accession>
<keyword evidence="8" id="KW-0689">Ribosomal protein</keyword>
<dbReference type="Gene3D" id="1.25.40.10">
    <property type="entry name" value="Tetratricopeptide repeat domain"/>
    <property type="match status" value="2"/>
</dbReference>
<evidence type="ECO:0000256" key="5">
    <source>
        <dbReference type="ARBA" id="ARBA00022845"/>
    </source>
</evidence>
<evidence type="ECO:0000256" key="10">
    <source>
        <dbReference type="ARBA" id="ARBA00023128"/>
    </source>
</evidence>
<evidence type="ECO:0000313" key="17">
    <source>
        <dbReference type="Ensembl" id="ENSVURP00010012100.1"/>
    </source>
</evidence>
<feature type="region of interest" description="Disordered" evidence="16">
    <location>
        <begin position="204"/>
        <end position="240"/>
    </location>
</feature>
<dbReference type="GO" id="GO:0005654">
    <property type="term" value="C:nucleoplasm"/>
    <property type="evidence" value="ECO:0007669"/>
    <property type="project" value="Ensembl"/>
</dbReference>
<dbReference type="GO" id="GO:0032543">
    <property type="term" value="P:mitochondrial translation"/>
    <property type="evidence" value="ECO:0007669"/>
    <property type="project" value="Ensembl"/>
</dbReference>
<dbReference type="RefSeq" id="XP_027716255.1">
    <property type="nucleotide sequence ID" value="XM_027860454.1"/>
</dbReference>
<comment type="subcellular location">
    <subcellularLocation>
        <location evidence="1">Mitochondrion</location>
    </subcellularLocation>
</comment>
<sequence>MAAAAGGRFLRVGCCWSRLPLTGRRASARKKVTGNRLYSGSSSLPGAAGADLPGSEEVVIPKRRTWDNTAVLQALASTTQRDPTAAHYIFQDDPFLTPVTSSEARMFLLAKDSGKNAAKYVINTYPKFFEKDIAGPHIPCLMPEYLDPQLEEVSEAALQERIRLHRVKASVDMFDQLLQAGTSVSLETANSLLDLLCYYGDQEPPREEQPHQIDESELEEAEEKPAQKGSRQKVATSQPKITWRANNSAERIFDLMPEKNAHSYCAMIRGMAKYHANEKAFSMYTDLLNSRLQADVHTFNALIEASASVKDRYEDKWNLILDLLRQMAEQKVKPNLQTFNAILRTLRKMGSFGRIPALQTLCEMKALKIEPSLSTYHYILEMFYKSAPAVKISSSYFCDIISELQGKKLCVQDLDDGHFFLSAMKVCFMLKDLDLAYQVHSILRTGDNWKLLGDSFQNSFYYHKFFSLLCLMEQVDVTLKWYRELIPSVCFPHSHLLMNLLRALDVGSRLEMIPEIWRDCREFGLSQRNDLREEILELMAREKHPPELQGAFADCAADIKSTYENDGGRVLQEWPTGPMNCIAVLLLRGGRTQEAWQMLENFKKHNRIPRTTLMNEFMNSAKENHNPVRAVQLVKLAHTLGLAICEPLTQIVLAEFDVSKEQKKALEDLAGTTSDSDSSSSSDSE</sequence>
<evidence type="ECO:0000256" key="3">
    <source>
        <dbReference type="ARBA" id="ARBA00022730"/>
    </source>
</evidence>
<evidence type="ECO:0000256" key="8">
    <source>
        <dbReference type="ARBA" id="ARBA00022980"/>
    </source>
</evidence>
<protein>
    <recommendedName>
        <fullName evidence="12">Small ribosomal subunit protein mS39</fullName>
    </recommendedName>
    <alternativeName>
        <fullName evidence="14">28S ribosomal protein S39, mitochondrial</fullName>
    </alternativeName>
    <alternativeName>
        <fullName evidence="15">Pentatricopeptide repeat domain-containing protein 3, mitochondrial</fullName>
    </alternativeName>
</protein>
<dbReference type="GO" id="GO:0005829">
    <property type="term" value="C:cytosol"/>
    <property type="evidence" value="ECO:0007669"/>
    <property type="project" value="Ensembl"/>
</dbReference>
<evidence type="ECO:0000256" key="16">
    <source>
        <dbReference type="SAM" id="MobiDB-lite"/>
    </source>
</evidence>
<keyword evidence="3" id="KW-0699">rRNA-binding</keyword>
<evidence type="ECO:0000256" key="15">
    <source>
        <dbReference type="ARBA" id="ARBA00083155"/>
    </source>
</evidence>
<dbReference type="GO" id="GO:0005840">
    <property type="term" value="C:ribosome"/>
    <property type="evidence" value="ECO:0007669"/>
    <property type="project" value="UniProtKB-KW"/>
</dbReference>
<reference evidence="17" key="2">
    <citation type="submission" date="2025-08" db="UniProtKB">
        <authorList>
            <consortium name="Ensembl"/>
        </authorList>
    </citation>
    <scope>IDENTIFICATION</scope>
</reference>
<evidence type="ECO:0000256" key="2">
    <source>
        <dbReference type="ARBA" id="ARBA00008551"/>
    </source>
</evidence>
<reference evidence="17" key="3">
    <citation type="submission" date="2025-09" db="UniProtKB">
        <authorList>
            <consortium name="Ensembl"/>
        </authorList>
    </citation>
    <scope>IDENTIFICATION</scope>
</reference>